<dbReference type="AlphaFoldDB" id="A0A1T5L0P6"/>
<feature type="transmembrane region" description="Helical" evidence="1">
    <location>
        <begin position="33"/>
        <end position="51"/>
    </location>
</feature>
<keyword evidence="1" id="KW-0812">Transmembrane</keyword>
<keyword evidence="1" id="KW-0472">Membrane</keyword>
<proteinExistence type="predicted"/>
<dbReference type="Proteomes" id="UP000190285">
    <property type="component" value="Unassembled WGS sequence"/>
</dbReference>
<evidence type="ECO:0008006" key="4">
    <source>
        <dbReference type="Google" id="ProtNLM"/>
    </source>
</evidence>
<evidence type="ECO:0000256" key="1">
    <source>
        <dbReference type="SAM" id="Phobius"/>
    </source>
</evidence>
<dbReference type="OrthoDB" id="1958093at2"/>
<dbReference type="EMBL" id="FUZT01000005">
    <property type="protein sequence ID" value="SKC69616.1"/>
    <property type="molecule type" value="Genomic_DNA"/>
</dbReference>
<organism evidence="2 3">
    <name type="scientific">Maledivibacter halophilus</name>
    <dbReference type="NCBI Taxonomy" id="36842"/>
    <lineage>
        <taxon>Bacteria</taxon>
        <taxon>Bacillati</taxon>
        <taxon>Bacillota</taxon>
        <taxon>Clostridia</taxon>
        <taxon>Peptostreptococcales</taxon>
        <taxon>Caminicellaceae</taxon>
        <taxon>Maledivibacter</taxon>
    </lineage>
</organism>
<dbReference type="STRING" id="36842.SAMN02194393_02287"/>
<sequence length="95" mass="10665">MKILLYIMIILLGALFGYKDLVSEKIFSKISTIQYICLLFLLFVMGIKIGINKEVLSSFHKLGFSAIIISIFSIGFSVLGVKLISNFILSKEEVK</sequence>
<accession>A0A1T5L0P6</accession>
<name>A0A1T5L0P6_9FIRM</name>
<feature type="transmembrane region" description="Helical" evidence="1">
    <location>
        <begin position="63"/>
        <end position="89"/>
    </location>
</feature>
<keyword evidence="3" id="KW-1185">Reference proteome</keyword>
<dbReference type="InterPro" id="IPR005642">
    <property type="entry name" value="LysO"/>
</dbReference>
<dbReference type="GO" id="GO:0015661">
    <property type="term" value="F:L-lysine efflux transmembrane transporter activity"/>
    <property type="evidence" value="ECO:0007669"/>
    <property type="project" value="InterPro"/>
</dbReference>
<evidence type="ECO:0000313" key="2">
    <source>
        <dbReference type="EMBL" id="SKC69616.1"/>
    </source>
</evidence>
<protein>
    <recommendedName>
        <fullName evidence="4">Lysine exporter LysO</fullName>
    </recommendedName>
</protein>
<dbReference type="RefSeq" id="WP_079491751.1">
    <property type="nucleotide sequence ID" value="NZ_FUZT01000005.1"/>
</dbReference>
<reference evidence="2 3" key="1">
    <citation type="submission" date="2017-02" db="EMBL/GenBank/DDBJ databases">
        <authorList>
            <person name="Peterson S.W."/>
        </authorList>
    </citation>
    <scope>NUCLEOTIDE SEQUENCE [LARGE SCALE GENOMIC DNA]</scope>
    <source>
        <strain evidence="2 3">M1</strain>
    </source>
</reference>
<gene>
    <name evidence="2" type="ORF">SAMN02194393_02287</name>
</gene>
<evidence type="ECO:0000313" key="3">
    <source>
        <dbReference type="Proteomes" id="UP000190285"/>
    </source>
</evidence>
<keyword evidence="1" id="KW-1133">Transmembrane helix</keyword>
<dbReference type="Pfam" id="PF03956">
    <property type="entry name" value="Lys_export"/>
    <property type="match status" value="1"/>
</dbReference>